<sequence length="125" mass="13838">MKVLIVEDNEALAQTTGWIVEMLGYDYRLSLTPRDAMAAGPDYLPDVVLMDIGLPGMSGYDLCREMRQYPALARTVFIAQTGWDEREHGAQSEAAGFRHHLTKPVDLKTLEGVLNGIAEDMLARG</sequence>
<dbReference type="PANTHER" id="PTHR44591">
    <property type="entry name" value="STRESS RESPONSE REGULATOR PROTEIN 1"/>
    <property type="match status" value="1"/>
</dbReference>
<evidence type="ECO:0000256" key="2">
    <source>
        <dbReference type="PROSITE-ProRule" id="PRU00169"/>
    </source>
</evidence>
<dbReference type="PROSITE" id="PS50110">
    <property type="entry name" value="RESPONSE_REGULATORY"/>
    <property type="match status" value="1"/>
</dbReference>
<evidence type="ECO:0000313" key="4">
    <source>
        <dbReference type="EMBL" id="MDC7683220.1"/>
    </source>
</evidence>
<name>A0ABT5HT43_9CAUL</name>
<evidence type="ECO:0000313" key="5">
    <source>
        <dbReference type="Proteomes" id="UP001214854"/>
    </source>
</evidence>
<dbReference type="RefSeq" id="WP_272747695.1">
    <property type="nucleotide sequence ID" value="NZ_JAQQKX010000005.1"/>
</dbReference>
<reference evidence="4 5" key="1">
    <citation type="submission" date="2023-01" db="EMBL/GenBank/DDBJ databases">
        <title>Novel species of the genus Asticcacaulis isolated from rivers.</title>
        <authorList>
            <person name="Lu H."/>
        </authorList>
    </citation>
    <scope>NUCLEOTIDE SEQUENCE [LARGE SCALE GENOMIC DNA]</scope>
    <source>
        <strain evidence="4 5">BYS171W</strain>
    </source>
</reference>
<keyword evidence="5" id="KW-1185">Reference proteome</keyword>
<gene>
    <name evidence="4" type="ORF">PQU92_08020</name>
</gene>
<evidence type="ECO:0000259" key="3">
    <source>
        <dbReference type="PROSITE" id="PS50110"/>
    </source>
</evidence>
<comment type="caution">
    <text evidence="4">The sequence shown here is derived from an EMBL/GenBank/DDBJ whole genome shotgun (WGS) entry which is preliminary data.</text>
</comment>
<dbReference type="InterPro" id="IPR011006">
    <property type="entry name" value="CheY-like_superfamily"/>
</dbReference>
<accession>A0ABT5HT43</accession>
<dbReference type="PANTHER" id="PTHR44591:SF3">
    <property type="entry name" value="RESPONSE REGULATORY DOMAIN-CONTAINING PROTEIN"/>
    <property type="match status" value="1"/>
</dbReference>
<dbReference type="SUPFAM" id="SSF52172">
    <property type="entry name" value="CheY-like"/>
    <property type="match status" value="1"/>
</dbReference>
<protein>
    <submittedName>
        <fullName evidence="4">Response regulator</fullName>
    </submittedName>
</protein>
<dbReference type="EMBL" id="JAQQKX010000005">
    <property type="protein sequence ID" value="MDC7683220.1"/>
    <property type="molecule type" value="Genomic_DNA"/>
</dbReference>
<organism evidence="4 5">
    <name type="scientific">Asticcacaulis aquaticus</name>
    <dbReference type="NCBI Taxonomy" id="2984212"/>
    <lineage>
        <taxon>Bacteria</taxon>
        <taxon>Pseudomonadati</taxon>
        <taxon>Pseudomonadota</taxon>
        <taxon>Alphaproteobacteria</taxon>
        <taxon>Caulobacterales</taxon>
        <taxon>Caulobacteraceae</taxon>
        <taxon>Asticcacaulis</taxon>
    </lineage>
</organism>
<dbReference type="InterPro" id="IPR050595">
    <property type="entry name" value="Bact_response_regulator"/>
</dbReference>
<feature type="modified residue" description="4-aspartylphosphate" evidence="2">
    <location>
        <position position="51"/>
    </location>
</feature>
<dbReference type="Gene3D" id="3.40.50.2300">
    <property type="match status" value="1"/>
</dbReference>
<keyword evidence="1 2" id="KW-0597">Phosphoprotein</keyword>
<dbReference type="Proteomes" id="UP001214854">
    <property type="component" value="Unassembled WGS sequence"/>
</dbReference>
<evidence type="ECO:0000256" key="1">
    <source>
        <dbReference type="ARBA" id="ARBA00022553"/>
    </source>
</evidence>
<dbReference type="SMART" id="SM00448">
    <property type="entry name" value="REC"/>
    <property type="match status" value="1"/>
</dbReference>
<dbReference type="Pfam" id="PF00072">
    <property type="entry name" value="Response_reg"/>
    <property type="match status" value="1"/>
</dbReference>
<dbReference type="InterPro" id="IPR001789">
    <property type="entry name" value="Sig_transdc_resp-reg_receiver"/>
</dbReference>
<proteinExistence type="predicted"/>
<feature type="domain" description="Response regulatory" evidence="3">
    <location>
        <begin position="2"/>
        <end position="118"/>
    </location>
</feature>